<feature type="domain" description="Circularly permuted ATP-grasp type 2" evidence="1">
    <location>
        <begin position="80"/>
        <end position="456"/>
    </location>
</feature>
<dbReference type="RefSeq" id="WP_127029618.1">
    <property type="nucleotide sequence ID" value="NZ_RYFG02000117.1"/>
</dbReference>
<reference evidence="2 3" key="1">
    <citation type="journal article" date="2019" name="Antonie Van Leeuwenhoek">
        <title>Description of 'Ca. Methylobacter oryzae' KRF1, a novel species from the environmentally important Methylobacter clade 2.</title>
        <authorList>
            <person name="Khatri K."/>
            <person name="Mohite J.A."/>
            <person name="Pandit P.S."/>
            <person name="Bahulikar R."/>
            <person name="Rahalkar M.C."/>
        </authorList>
    </citation>
    <scope>NUCLEOTIDE SEQUENCE [LARGE SCALE GENOMIC DNA]</scope>
    <source>
        <strain evidence="2 3">KRF1</strain>
    </source>
</reference>
<dbReference type="Gene3D" id="3.30.1490.270">
    <property type="match status" value="1"/>
</dbReference>
<dbReference type="Pfam" id="PF14403">
    <property type="entry name" value="CP_ATPgrasp_2"/>
    <property type="match status" value="1"/>
</dbReference>
<dbReference type="SUPFAM" id="SSF56059">
    <property type="entry name" value="Glutathione synthetase ATP-binding domain-like"/>
    <property type="match status" value="1"/>
</dbReference>
<dbReference type="InterPro" id="IPR025841">
    <property type="entry name" value="CP_ATPgrasp_2"/>
</dbReference>
<dbReference type="PIRSF" id="PIRSF005522">
    <property type="entry name" value="UCP005522"/>
    <property type="match status" value="1"/>
</dbReference>
<sequence>MKSIWENYKTDRAYDELMCSEFQPRPISYRLCQYLNSLNKNDIDKRKMAAELAILEMGISFTVYSDEGNIDRAWPFDIIPRIISSIEWRKIEKGLKQRLTALNCFIADVYDQQEFIKAGKMPGAIINSSKNFRKECIGLKPRHNVWANICGTDLVRDKDGVMYVLEDNLRVPSGVSYMLENRVITKRVFPEILQNIDILPIDDYPGRLQDMLASIAPEHIKKPQIVVLTPGIYNSAYFEHAYLAQQMGAQLVEGGDLVVNDDDCVYMRTIEGLEKVDVIYRRIDDDFLDPEVFRKDSALGVPGLMRAWKAGNVSLANAPGAGVADDKVVYAYVPEMIRYYLNEEPILPNVQTYLCDNPEHLDYVLAHLPELVVKPANESGGYGMLVGPHATTREIAAFRKIVQKNPRNYIAQPTLSISTAPTLCKGKLEPRHIDLRPFILQGENTFVTAGGLTRVALKKGSLVVNSSQGGGSKDTWIIDMERN</sequence>
<proteinExistence type="predicted"/>
<dbReference type="EMBL" id="RYFG02000117">
    <property type="protein sequence ID" value="TRW90679.1"/>
    <property type="molecule type" value="Genomic_DNA"/>
</dbReference>
<dbReference type="PANTHER" id="PTHR34595:SF7">
    <property type="entry name" value="SLL1039 PROTEIN"/>
    <property type="match status" value="1"/>
</dbReference>
<organism evidence="2 3">
    <name type="scientific">Candidatus Methylobacter oryzae</name>
    <dbReference type="NCBI Taxonomy" id="2497749"/>
    <lineage>
        <taxon>Bacteria</taxon>
        <taxon>Pseudomonadati</taxon>
        <taxon>Pseudomonadota</taxon>
        <taxon>Gammaproteobacteria</taxon>
        <taxon>Methylococcales</taxon>
        <taxon>Methylococcaceae</taxon>
        <taxon>Methylobacter</taxon>
    </lineage>
</organism>
<dbReference type="Proteomes" id="UP000733744">
    <property type="component" value="Unassembled WGS sequence"/>
</dbReference>
<accession>A0ABY3C624</accession>
<dbReference type="InterPro" id="IPR051680">
    <property type="entry name" value="ATP-dep_Glu-Cys_Ligase-2"/>
</dbReference>
<keyword evidence="3" id="KW-1185">Reference proteome</keyword>
<dbReference type="InterPro" id="IPR016450">
    <property type="entry name" value="UCP005522"/>
</dbReference>
<evidence type="ECO:0000313" key="2">
    <source>
        <dbReference type="EMBL" id="TRW90679.1"/>
    </source>
</evidence>
<dbReference type="Gene3D" id="3.40.50.11290">
    <property type="match status" value="1"/>
</dbReference>
<evidence type="ECO:0000259" key="1">
    <source>
        <dbReference type="Pfam" id="PF14403"/>
    </source>
</evidence>
<gene>
    <name evidence="2" type="ORF">EKO24_018875</name>
</gene>
<comment type="caution">
    <text evidence="2">The sequence shown here is derived from an EMBL/GenBank/DDBJ whole genome shotgun (WGS) entry which is preliminary data.</text>
</comment>
<name>A0ABY3C624_9GAMM</name>
<protein>
    <submittedName>
        <fullName evidence="2">Circularly permuted type 2 ATP-grasp protein</fullName>
    </submittedName>
</protein>
<evidence type="ECO:0000313" key="3">
    <source>
        <dbReference type="Proteomes" id="UP000733744"/>
    </source>
</evidence>
<dbReference type="PANTHER" id="PTHR34595">
    <property type="entry name" value="BLR5612 PROTEIN"/>
    <property type="match status" value="1"/>
</dbReference>